<dbReference type="InterPro" id="IPR005122">
    <property type="entry name" value="Uracil-DNA_glycosylase-like"/>
</dbReference>
<dbReference type="SMART" id="SM00986">
    <property type="entry name" value="UDG"/>
    <property type="match status" value="1"/>
</dbReference>
<feature type="domain" description="Uracil-DNA glycosylase-like" evidence="1">
    <location>
        <begin position="10"/>
        <end position="159"/>
    </location>
</feature>
<keyword evidence="2" id="KW-0326">Glycosidase</keyword>
<dbReference type="InterPro" id="IPR036895">
    <property type="entry name" value="Uracil-DNA_glycosylase-like_sf"/>
</dbReference>
<dbReference type="SUPFAM" id="SSF52141">
    <property type="entry name" value="Uracil-DNA glycosylase-like"/>
    <property type="match status" value="1"/>
</dbReference>
<dbReference type="RefSeq" id="WP_338452415.1">
    <property type="nucleotide sequence ID" value="NZ_CP137640.1"/>
</dbReference>
<dbReference type="CDD" id="cd10032">
    <property type="entry name" value="UDG-F6_HDG"/>
    <property type="match status" value="1"/>
</dbReference>
<keyword evidence="2" id="KW-0378">Hydrolase</keyword>
<protein>
    <submittedName>
        <fullName evidence="2">DNA-deoxyinosine glycosylase</fullName>
        <ecNumber evidence="2">3.2.2.15</ecNumber>
    </submittedName>
</protein>
<dbReference type="SMART" id="SM00987">
    <property type="entry name" value="UreE_C"/>
    <property type="match status" value="1"/>
</dbReference>
<evidence type="ECO:0000313" key="3">
    <source>
        <dbReference type="Proteomes" id="UP001357223"/>
    </source>
</evidence>
<evidence type="ECO:0000259" key="1">
    <source>
        <dbReference type="SMART" id="SM00986"/>
    </source>
</evidence>
<dbReference type="Proteomes" id="UP001357223">
    <property type="component" value="Chromosome"/>
</dbReference>
<dbReference type="GO" id="GO:0033958">
    <property type="term" value="F:DNA-deoxyinosine glycosylase activity"/>
    <property type="evidence" value="ECO:0007669"/>
    <property type="project" value="UniProtKB-EC"/>
</dbReference>
<keyword evidence="3" id="KW-1185">Reference proteome</keyword>
<reference evidence="2 3" key="1">
    <citation type="submission" date="2023-10" db="EMBL/GenBank/DDBJ databases">
        <title>Niallia locisalis sp.nov. isolated from a salt pond sample.</title>
        <authorList>
            <person name="Li X.-J."/>
            <person name="Dong L."/>
        </authorList>
    </citation>
    <scope>NUCLEOTIDE SEQUENCE [LARGE SCALE GENOMIC DNA]</scope>
    <source>
        <strain evidence="2 3">DSM 29761</strain>
    </source>
</reference>
<name>A0ABZ2CIA0_9BACI</name>
<dbReference type="EMBL" id="CP137640">
    <property type="protein sequence ID" value="WVX83531.1"/>
    <property type="molecule type" value="Genomic_DNA"/>
</dbReference>
<dbReference type="EC" id="3.2.2.15" evidence="2"/>
<evidence type="ECO:0000313" key="2">
    <source>
        <dbReference type="EMBL" id="WVX83531.1"/>
    </source>
</evidence>
<organism evidence="2 3">
    <name type="scientific">Niallia oryzisoli</name>
    <dbReference type="NCBI Taxonomy" id="1737571"/>
    <lineage>
        <taxon>Bacteria</taxon>
        <taxon>Bacillati</taxon>
        <taxon>Bacillota</taxon>
        <taxon>Bacilli</taxon>
        <taxon>Bacillales</taxon>
        <taxon>Bacillaceae</taxon>
        <taxon>Niallia</taxon>
    </lineage>
</organism>
<proteinExistence type="predicted"/>
<dbReference type="Pfam" id="PF03167">
    <property type="entry name" value="UDG"/>
    <property type="match status" value="1"/>
</dbReference>
<dbReference type="Gene3D" id="3.40.470.10">
    <property type="entry name" value="Uracil-DNA glycosylase-like domain"/>
    <property type="match status" value="1"/>
</dbReference>
<dbReference type="NCBIfam" id="TIGR04274">
    <property type="entry name" value="hypoxanDNAglyco"/>
    <property type="match status" value="1"/>
</dbReference>
<gene>
    <name evidence="2" type="ORF">R4Z09_11325</name>
</gene>
<sequence length="168" mass="19644">MTNPLITSLEPIVNHEAKVLILGSIPGVESLKKQQYYGNPRNHFWSIMYKLFEQEELQDYREKITFIQNHHIALWDVIYSCLREGSLDSNIKGEQPNEILGLLKRYPNIQFIGFNGGKAYDVFKKKIGFHQLDNLQYKKLPSTSPVPGRNVKSFEEKLQDWTIIKEYL</sequence>
<accession>A0ABZ2CIA0</accession>
<dbReference type="InterPro" id="IPR026353">
    <property type="entry name" value="Hypoxan-DNA_Glyclase"/>
</dbReference>